<dbReference type="AlphaFoldDB" id="A0A2A9HH75"/>
<dbReference type="GO" id="GO:0036221">
    <property type="term" value="F:UTP diphosphatase activity"/>
    <property type="evidence" value="ECO:0007669"/>
    <property type="project" value="RHEA"/>
</dbReference>
<dbReference type="Proteomes" id="UP000223071">
    <property type="component" value="Unassembled WGS sequence"/>
</dbReference>
<dbReference type="PANTHER" id="PTHR43213:SF5">
    <property type="entry name" value="BIFUNCTIONAL DTTP_UTP PYROPHOSPHATASE_METHYLTRANSFERASE PROTEIN-RELATED"/>
    <property type="match status" value="1"/>
</dbReference>
<dbReference type="EMBL" id="PDJQ01000001">
    <property type="protein sequence ID" value="PFG74316.1"/>
    <property type="molecule type" value="Genomic_DNA"/>
</dbReference>
<dbReference type="PIRSF" id="PIRSF006305">
    <property type="entry name" value="Maf"/>
    <property type="match status" value="1"/>
</dbReference>
<dbReference type="EC" id="3.6.1.9" evidence="3"/>
<reference evidence="4 5" key="1">
    <citation type="submission" date="2017-09" db="EMBL/GenBank/DDBJ databases">
        <title>Sequencing the genomes of two abundant thermophiles in Great Basin hot springs: Thermocrinis jamiesonii and novel Chloroflexi Thermoflexus hugenholtzii.</title>
        <authorList>
            <person name="Hedlund B."/>
        </authorList>
    </citation>
    <scope>NUCLEOTIDE SEQUENCE [LARGE SCALE GENOMIC DNA]</scope>
    <source>
        <strain evidence="4 5">G233</strain>
    </source>
</reference>
<protein>
    <recommendedName>
        <fullName evidence="3">dTTP/UTP pyrophosphatase</fullName>
        <shortName evidence="3">dTTPase/UTPase</shortName>
        <ecNumber evidence="3">3.6.1.9</ecNumber>
    </recommendedName>
    <alternativeName>
        <fullName evidence="3">Nucleoside triphosphate pyrophosphatase</fullName>
    </alternativeName>
    <alternativeName>
        <fullName evidence="3">Nucleotide pyrophosphatase</fullName>
        <shortName evidence="3">Nucleotide PPase</shortName>
    </alternativeName>
</protein>
<evidence type="ECO:0000256" key="3">
    <source>
        <dbReference type="HAMAP-Rule" id="MF_00528"/>
    </source>
</evidence>
<proteinExistence type="inferred from homology"/>
<feature type="site" description="Important for substrate specificity" evidence="3">
    <location>
        <position position="13"/>
    </location>
</feature>
<feature type="active site" description="Proton acceptor" evidence="3">
    <location>
        <position position="68"/>
    </location>
</feature>
<accession>A0A2A9HH75</accession>
<evidence type="ECO:0000313" key="5">
    <source>
        <dbReference type="Proteomes" id="UP000223071"/>
    </source>
</evidence>
<comment type="function">
    <text evidence="3">Nucleoside triphosphate pyrophosphatase that hydrolyzes dTTP and UTP. May have a dual role in cell division arrest and in preventing the incorporation of modified nucleotides into cellular nucleic acids.</text>
</comment>
<organism evidence="4 5">
    <name type="scientific">Tepidiforma thermophila (strain KCTC 52669 / CGMCC 1.13589 / G233)</name>
    <dbReference type="NCBI Taxonomy" id="2761530"/>
    <lineage>
        <taxon>Bacteria</taxon>
        <taxon>Bacillati</taxon>
        <taxon>Chloroflexota</taxon>
        <taxon>Tepidiformia</taxon>
        <taxon>Tepidiformales</taxon>
        <taxon>Tepidiformaceae</taxon>
        <taxon>Tepidiforma</taxon>
    </lineage>
</organism>
<dbReference type="PANTHER" id="PTHR43213">
    <property type="entry name" value="BIFUNCTIONAL DTTP/UTP PYROPHOSPHATASE/METHYLTRANSFERASE PROTEIN-RELATED"/>
    <property type="match status" value="1"/>
</dbReference>
<comment type="similarity">
    <text evidence="3">Belongs to the Maf family. YhdE subfamily.</text>
</comment>
<name>A0A2A9HH75_TEPT2</name>
<dbReference type="InterPro" id="IPR029001">
    <property type="entry name" value="ITPase-like_fam"/>
</dbReference>
<dbReference type="RefSeq" id="WP_165772576.1">
    <property type="nucleotide sequence ID" value="NZ_PDJQ01000001.1"/>
</dbReference>
<gene>
    <name evidence="4" type="ORF">A9A59_1535</name>
</gene>
<evidence type="ECO:0000256" key="1">
    <source>
        <dbReference type="ARBA" id="ARBA00001968"/>
    </source>
</evidence>
<feature type="site" description="Important for substrate specificity" evidence="3">
    <location>
        <position position="151"/>
    </location>
</feature>
<dbReference type="InterPro" id="IPR003697">
    <property type="entry name" value="Maf-like"/>
</dbReference>
<comment type="catalytic activity">
    <reaction evidence="3">
        <text>dTTP + H2O = dTMP + diphosphate + H(+)</text>
        <dbReference type="Rhea" id="RHEA:28534"/>
        <dbReference type="ChEBI" id="CHEBI:15377"/>
        <dbReference type="ChEBI" id="CHEBI:15378"/>
        <dbReference type="ChEBI" id="CHEBI:33019"/>
        <dbReference type="ChEBI" id="CHEBI:37568"/>
        <dbReference type="ChEBI" id="CHEBI:63528"/>
        <dbReference type="EC" id="3.6.1.9"/>
    </reaction>
</comment>
<dbReference type="Gene3D" id="3.90.950.10">
    <property type="match status" value="1"/>
</dbReference>
<dbReference type="GO" id="GO:0009117">
    <property type="term" value="P:nucleotide metabolic process"/>
    <property type="evidence" value="ECO:0007669"/>
    <property type="project" value="UniProtKB-KW"/>
</dbReference>
<dbReference type="GO" id="GO:0036218">
    <property type="term" value="F:dTTP diphosphatase activity"/>
    <property type="evidence" value="ECO:0007669"/>
    <property type="project" value="RHEA"/>
</dbReference>
<dbReference type="HAMAP" id="MF_00528">
    <property type="entry name" value="Maf"/>
    <property type="match status" value="1"/>
</dbReference>
<dbReference type="Pfam" id="PF02545">
    <property type="entry name" value="Maf"/>
    <property type="match status" value="1"/>
</dbReference>
<dbReference type="NCBIfam" id="TIGR00172">
    <property type="entry name" value="maf"/>
    <property type="match status" value="1"/>
</dbReference>
<keyword evidence="2 3" id="KW-0378">Hydrolase</keyword>
<comment type="caution">
    <text evidence="4">The sequence shown here is derived from an EMBL/GenBank/DDBJ whole genome shotgun (WGS) entry which is preliminary data.</text>
</comment>
<keyword evidence="3" id="KW-0963">Cytoplasm</keyword>
<evidence type="ECO:0000256" key="2">
    <source>
        <dbReference type="ARBA" id="ARBA00022801"/>
    </source>
</evidence>
<dbReference type="SUPFAM" id="SSF52972">
    <property type="entry name" value="ITPase-like"/>
    <property type="match status" value="1"/>
</dbReference>
<feature type="site" description="Important for substrate specificity" evidence="3">
    <location>
        <position position="69"/>
    </location>
</feature>
<comment type="subcellular location">
    <subcellularLocation>
        <location evidence="3">Cytoplasm</location>
    </subcellularLocation>
</comment>
<comment type="caution">
    <text evidence="3">Lacks conserved residue(s) required for the propagation of feature annotation.</text>
</comment>
<dbReference type="CDD" id="cd00555">
    <property type="entry name" value="Maf"/>
    <property type="match status" value="1"/>
</dbReference>
<evidence type="ECO:0000313" key="4">
    <source>
        <dbReference type="EMBL" id="PFG74316.1"/>
    </source>
</evidence>
<keyword evidence="5" id="KW-1185">Reference proteome</keyword>
<comment type="cofactor">
    <cofactor evidence="1 3">
        <name>a divalent metal cation</name>
        <dbReference type="ChEBI" id="CHEBI:60240"/>
    </cofactor>
</comment>
<sequence length="216" mass="23222">MSRNVVLASASPRRRELLAALLDDFTVDAADIAEDLAGDAVDCARQLAYAKAEAVARRYRDAVVIGCDTVVFRGLHLYAKPADTAEAAAMLRELRGRPHQVVTAVALVAPEGTAIDHEISTVFMADLPDDVVEAYAASGRTLDKAGGYAIQHENVGPVARLEGCYCGVMGLPLWTLYRLLDLFGCEPAPPSRRFNRCADCPARPAGVPPWQATQTE</sequence>
<keyword evidence="3" id="KW-0546">Nucleotide metabolism</keyword>
<comment type="catalytic activity">
    <reaction evidence="3">
        <text>UTP + H2O = UMP + diphosphate + H(+)</text>
        <dbReference type="Rhea" id="RHEA:29395"/>
        <dbReference type="ChEBI" id="CHEBI:15377"/>
        <dbReference type="ChEBI" id="CHEBI:15378"/>
        <dbReference type="ChEBI" id="CHEBI:33019"/>
        <dbReference type="ChEBI" id="CHEBI:46398"/>
        <dbReference type="ChEBI" id="CHEBI:57865"/>
        <dbReference type="EC" id="3.6.1.9"/>
    </reaction>
</comment>
<dbReference type="GO" id="GO:0005737">
    <property type="term" value="C:cytoplasm"/>
    <property type="evidence" value="ECO:0007669"/>
    <property type="project" value="UniProtKB-SubCell"/>
</dbReference>